<dbReference type="RefSeq" id="WP_302721167.1">
    <property type="nucleotide sequence ID" value="NZ_JAULRU010000257.1"/>
</dbReference>
<organism evidence="1 2">
    <name type="scientific">Gilvimarinus gilvus</name>
    <dbReference type="NCBI Taxonomy" id="3058038"/>
    <lineage>
        <taxon>Bacteria</taxon>
        <taxon>Pseudomonadati</taxon>
        <taxon>Pseudomonadota</taxon>
        <taxon>Gammaproteobacteria</taxon>
        <taxon>Cellvibrionales</taxon>
        <taxon>Cellvibrionaceae</taxon>
        <taxon>Gilvimarinus</taxon>
    </lineage>
</organism>
<dbReference type="Pfam" id="PF06097">
    <property type="entry name" value="DUF945"/>
    <property type="match status" value="1"/>
</dbReference>
<sequence length="464" mass="49768">MKKLSGIIVIALIIALLSAPMLLGRQAQGHIEQVVESLNNYPGYEANIKSYQRSWLTSTVEVELGIDVAQFNSEELAGLPSMTFKVLLAIDHGPVLLNDGVAVGLYAWRAGPAGETLTTVHDALALEGDEPFYRVWGKTSLLGETEFQDKARGFTLQTPELNADFSGYQGEGRVTRGGELSYQGAMTEASFSDGSSSASMRGLNAELAADLAHLDWRTMVYPGSMELTLEGAEFRTPFGGSGGLDALRVASDVELSDDGGAFDVVSEVSLDKVMGDAGAATDLKIVMSLVNVDLDAYRAYLDAYTEVMQAASADAATPEAPDFSKMFNQEVMQQFVARGPEIRIDELAFTVPQGTMEADLAMTFDKESEVPEQEMIMFWLMTAVSVNANAELDRPLAEMFAQLGAAAQGMTPGDGSDPGVDMLNMMIAQGIFTESDGKIKTELNMADGSFTVNGQPFPLGAMMQ</sequence>
<gene>
    <name evidence="1" type="ORF">SCD92_17905</name>
</gene>
<evidence type="ECO:0000313" key="2">
    <source>
        <dbReference type="Proteomes" id="UP001273505"/>
    </source>
</evidence>
<dbReference type="InterPro" id="IPR010352">
    <property type="entry name" value="DUF945"/>
</dbReference>
<dbReference type="EMBL" id="JAXAFO010000045">
    <property type="protein sequence ID" value="MDX6851257.1"/>
    <property type="molecule type" value="Genomic_DNA"/>
</dbReference>
<comment type="caution">
    <text evidence="1">The sequence shown here is derived from an EMBL/GenBank/DDBJ whole genome shotgun (WGS) entry which is preliminary data.</text>
</comment>
<reference evidence="1 2" key="1">
    <citation type="submission" date="2023-11" db="EMBL/GenBank/DDBJ databases">
        <title>Gilvimarinus fulvus sp. nov., isolated from the surface of Kelp.</title>
        <authorList>
            <person name="Sun Y.Y."/>
            <person name="Gong Y."/>
            <person name="Du Z.J."/>
        </authorList>
    </citation>
    <scope>NUCLEOTIDE SEQUENCE [LARGE SCALE GENOMIC DNA]</scope>
    <source>
        <strain evidence="1 2">SDUM040013</strain>
    </source>
</reference>
<protein>
    <submittedName>
        <fullName evidence="1">DUF945 family protein</fullName>
    </submittedName>
</protein>
<name>A0ABU4S2F0_9GAMM</name>
<accession>A0ABU4S2F0</accession>
<keyword evidence="2" id="KW-1185">Reference proteome</keyword>
<dbReference type="Proteomes" id="UP001273505">
    <property type="component" value="Unassembled WGS sequence"/>
</dbReference>
<proteinExistence type="predicted"/>
<evidence type="ECO:0000313" key="1">
    <source>
        <dbReference type="EMBL" id="MDX6851257.1"/>
    </source>
</evidence>